<evidence type="ECO:0000313" key="11">
    <source>
        <dbReference type="Proteomes" id="UP000660262"/>
    </source>
</evidence>
<dbReference type="GO" id="GO:0009507">
    <property type="term" value="C:chloroplast"/>
    <property type="evidence" value="ECO:0007669"/>
    <property type="project" value="UniProtKB-SubCell"/>
</dbReference>
<name>A0A830HGN0_9CHLO</name>
<dbReference type="AlphaFoldDB" id="A0A830HGN0"/>
<dbReference type="PANTHER" id="PTHR34195">
    <property type="entry name" value="PHOTOSYSTEM I REACTION CENTER SUBUNIT V, CHLOROPLASTIC-RELATED"/>
    <property type="match status" value="1"/>
</dbReference>
<evidence type="ECO:0000256" key="8">
    <source>
        <dbReference type="ARBA" id="ARBA00022836"/>
    </source>
</evidence>
<dbReference type="GO" id="GO:0009522">
    <property type="term" value="C:photosystem I"/>
    <property type="evidence" value="ECO:0007669"/>
    <property type="project" value="UniProtKB-KW"/>
</dbReference>
<comment type="similarity">
    <text evidence="3">Belongs to the PsaG/PsaK family.</text>
</comment>
<keyword evidence="5" id="KW-0602">Photosynthesis</keyword>
<evidence type="ECO:0000256" key="1">
    <source>
        <dbReference type="ARBA" id="ARBA00004141"/>
    </source>
</evidence>
<sequence length="120" mass="12236">MMMMKTSSPKISAKTVRAPRVQSRRNVVVKADAGFLGSFENKVMATSVATFLAAGRFGLAPTSARVTGAATPMKLNDVKDMDIATGDPSGFNWVDVAALGSLGHIVGAAVILGLNGAGAA</sequence>
<evidence type="ECO:0000256" key="7">
    <source>
        <dbReference type="ARBA" id="ARBA00022692"/>
    </source>
</evidence>
<keyword evidence="11" id="KW-1185">Reference proteome</keyword>
<dbReference type="EMBL" id="BNJQ01000011">
    <property type="protein sequence ID" value="GHP05978.1"/>
    <property type="molecule type" value="Genomic_DNA"/>
</dbReference>
<evidence type="ECO:0000256" key="3">
    <source>
        <dbReference type="ARBA" id="ARBA00006458"/>
    </source>
</evidence>
<dbReference type="InterPro" id="IPR023618">
    <property type="entry name" value="PSI_PsaG/PsaK_dom"/>
</dbReference>
<evidence type="ECO:0000313" key="10">
    <source>
        <dbReference type="EMBL" id="GHP05978.1"/>
    </source>
</evidence>
<comment type="caution">
    <text evidence="10">The sequence shown here is derived from an EMBL/GenBank/DDBJ whole genome shotgun (WGS) entry which is preliminary data.</text>
</comment>
<dbReference type="GO" id="GO:0015979">
    <property type="term" value="P:photosynthesis"/>
    <property type="evidence" value="ECO:0007669"/>
    <property type="project" value="UniProtKB-KW"/>
</dbReference>
<evidence type="ECO:0000256" key="5">
    <source>
        <dbReference type="ARBA" id="ARBA00022531"/>
    </source>
</evidence>
<protein>
    <recommendedName>
        <fullName evidence="12">PSI-K</fullName>
    </recommendedName>
</protein>
<comment type="subcellular location">
    <subcellularLocation>
        <location evidence="1">Membrane</location>
        <topology evidence="1">Multi-pass membrane protein</topology>
    </subcellularLocation>
    <subcellularLocation>
        <location evidence="2">Plastid</location>
        <location evidence="2">Chloroplast</location>
    </subcellularLocation>
</comment>
<organism evidence="10 11">
    <name type="scientific">Pycnococcus provasolii</name>
    <dbReference type="NCBI Taxonomy" id="41880"/>
    <lineage>
        <taxon>Eukaryota</taxon>
        <taxon>Viridiplantae</taxon>
        <taxon>Chlorophyta</taxon>
        <taxon>Pseudoscourfieldiophyceae</taxon>
        <taxon>Pseudoscourfieldiales</taxon>
        <taxon>Pycnococcaceae</taxon>
        <taxon>Pycnococcus</taxon>
    </lineage>
</organism>
<dbReference type="Gene3D" id="1.10.286.40">
    <property type="entry name" value="Chlorophyll a-b binding protein like"/>
    <property type="match status" value="1"/>
</dbReference>
<accession>A0A830HGN0</accession>
<keyword evidence="9" id="KW-0472">Membrane</keyword>
<dbReference type="InterPro" id="IPR000549">
    <property type="entry name" value="PSI_PsaG/PsaK"/>
</dbReference>
<keyword evidence="8" id="KW-0603">Photosystem I</keyword>
<keyword evidence="4" id="KW-0150">Chloroplast</keyword>
<dbReference type="OrthoDB" id="1904255at2759"/>
<evidence type="ECO:0000256" key="4">
    <source>
        <dbReference type="ARBA" id="ARBA00022528"/>
    </source>
</evidence>
<reference evidence="10" key="1">
    <citation type="submission" date="2020-10" db="EMBL/GenBank/DDBJ databases">
        <title>Unveiling of a novel bifunctional photoreceptor, Dualchrome1, isolated from a cosmopolitan green alga.</title>
        <authorList>
            <person name="Suzuki S."/>
            <person name="Kawachi M."/>
        </authorList>
    </citation>
    <scope>NUCLEOTIDE SEQUENCE</scope>
    <source>
        <strain evidence="10">NIES 2893</strain>
    </source>
</reference>
<dbReference type="PANTHER" id="PTHR34195:SF2">
    <property type="entry name" value="PHOTOSYSTEM I REACTION CENTER SUBUNIT PSAK, CHLOROPLASTIC"/>
    <property type="match status" value="1"/>
</dbReference>
<evidence type="ECO:0000256" key="9">
    <source>
        <dbReference type="ARBA" id="ARBA00023136"/>
    </source>
</evidence>
<keyword evidence="7" id="KW-0812">Transmembrane</keyword>
<gene>
    <name evidence="10" type="ORF">PPROV_000472500</name>
</gene>
<evidence type="ECO:0000256" key="6">
    <source>
        <dbReference type="ARBA" id="ARBA00022640"/>
    </source>
</evidence>
<evidence type="ECO:0000256" key="2">
    <source>
        <dbReference type="ARBA" id="ARBA00004229"/>
    </source>
</evidence>
<proteinExistence type="inferred from homology"/>
<keyword evidence="6" id="KW-0934">Plastid</keyword>
<dbReference type="Pfam" id="PF01241">
    <property type="entry name" value="PSI_PSAK"/>
    <property type="match status" value="1"/>
</dbReference>
<evidence type="ECO:0008006" key="12">
    <source>
        <dbReference type="Google" id="ProtNLM"/>
    </source>
</evidence>
<dbReference type="InterPro" id="IPR016370">
    <property type="entry name" value="PSI_PsaG/PsaK_pln"/>
</dbReference>
<dbReference type="Proteomes" id="UP000660262">
    <property type="component" value="Unassembled WGS sequence"/>
</dbReference>